<proteinExistence type="inferred from homology"/>
<evidence type="ECO:0000256" key="9">
    <source>
        <dbReference type="ARBA" id="ARBA00023125"/>
    </source>
</evidence>
<dbReference type="Proteomes" id="UP000199545">
    <property type="component" value="Unassembled WGS sequence"/>
</dbReference>
<comment type="subunit">
    <text evidence="10">Forms a ring-shaped head-to-tail homodimer around DNA.</text>
</comment>
<keyword evidence="15" id="KW-1185">Reference proteome</keyword>
<dbReference type="CDD" id="cd00140">
    <property type="entry name" value="beta_clamp"/>
    <property type="match status" value="1"/>
</dbReference>
<accession>A0A1I3KE74</accession>
<keyword evidence="9" id="KW-0238">DNA-binding</keyword>
<evidence type="ECO:0000259" key="11">
    <source>
        <dbReference type="Pfam" id="PF00712"/>
    </source>
</evidence>
<dbReference type="PANTHER" id="PTHR30478">
    <property type="entry name" value="DNA POLYMERASE III SUBUNIT BETA"/>
    <property type="match status" value="1"/>
</dbReference>
<dbReference type="InterPro" id="IPR022637">
    <property type="entry name" value="DNA_polIII_beta_cen"/>
</dbReference>
<keyword evidence="7 10" id="KW-0235">DNA replication</keyword>
<evidence type="ECO:0000256" key="10">
    <source>
        <dbReference type="PIRNR" id="PIRNR000804"/>
    </source>
</evidence>
<dbReference type="InterPro" id="IPR022635">
    <property type="entry name" value="DNA_polIII_beta_C"/>
</dbReference>
<evidence type="ECO:0000256" key="6">
    <source>
        <dbReference type="ARBA" id="ARBA00022695"/>
    </source>
</evidence>
<comment type="function">
    <text evidence="10">Confers DNA tethering and processivity to DNA polymerases and other proteins. Acts as a clamp, forming a ring around DNA (a reaction catalyzed by the clamp-loading complex) which diffuses in an ATP-independent manner freely and bidirectionally along dsDNA. Initially characterized for its ability to contact the catalytic subunit of DNA polymerase III (Pol III), a complex, multichain enzyme responsible for most of the replicative synthesis in bacteria; Pol III exhibits 3'-5' exonuclease proofreading activity. The beta chain is required for initiation of replication as well as for processivity of DNA replication.</text>
</comment>
<evidence type="ECO:0000256" key="7">
    <source>
        <dbReference type="ARBA" id="ARBA00022705"/>
    </source>
</evidence>
<gene>
    <name evidence="14" type="ORF">SAMN05421852_101425</name>
</gene>
<dbReference type="PANTHER" id="PTHR30478:SF0">
    <property type="entry name" value="BETA SLIDING CLAMP"/>
    <property type="match status" value="1"/>
</dbReference>
<dbReference type="STRING" id="46223.SAMN05421852_101425"/>
<protein>
    <recommendedName>
        <fullName evidence="3 10">Beta sliding clamp</fullName>
    </recommendedName>
</protein>
<keyword evidence="5 10" id="KW-0808">Transferase</keyword>
<dbReference type="GO" id="GO:0005737">
    <property type="term" value="C:cytoplasm"/>
    <property type="evidence" value="ECO:0007669"/>
    <property type="project" value="UniProtKB-SubCell"/>
</dbReference>
<dbReference type="InterPro" id="IPR046938">
    <property type="entry name" value="DNA_clamp_sf"/>
</dbReference>
<dbReference type="PIRSF" id="PIRSF000804">
    <property type="entry name" value="DNA_pol_III_b"/>
    <property type="match status" value="1"/>
</dbReference>
<evidence type="ECO:0000313" key="14">
    <source>
        <dbReference type="EMBL" id="SFI70809.1"/>
    </source>
</evidence>
<evidence type="ECO:0000259" key="13">
    <source>
        <dbReference type="Pfam" id="PF02768"/>
    </source>
</evidence>
<dbReference type="SUPFAM" id="SSF55979">
    <property type="entry name" value="DNA clamp"/>
    <property type="match status" value="3"/>
</dbReference>
<reference evidence="14 15" key="1">
    <citation type="submission" date="2016-10" db="EMBL/GenBank/DDBJ databases">
        <authorList>
            <person name="de Groot N.N."/>
        </authorList>
    </citation>
    <scope>NUCLEOTIDE SEQUENCE [LARGE SCALE GENOMIC DNA]</scope>
    <source>
        <strain evidence="14 15">DSM 44778</strain>
    </source>
</reference>
<dbReference type="InterPro" id="IPR001001">
    <property type="entry name" value="DNA_polIII_beta"/>
</dbReference>
<dbReference type="Pfam" id="PF02767">
    <property type="entry name" value="DNA_pol3_beta_2"/>
    <property type="match status" value="1"/>
</dbReference>
<keyword evidence="8 10" id="KW-0239">DNA-directed DNA polymerase</keyword>
<evidence type="ECO:0000256" key="4">
    <source>
        <dbReference type="ARBA" id="ARBA00022490"/>
    </source>
</evidence>
<evidence type="ECO:0000256" key="1">
    <source>
        <dbReference type="ARBA" id="ARBA00004496"/>
    </source>
</evidence>
<keyword evidence="6 10" id="KW-0548">Nucleotidyltransferase</keyword>
<organism evidence="14 15">
    <name type="scientific">Thermoflavimicrobium dichotomicum</name>
    <dbReference type="NCBI Taxonomy" id="46223"/>
    <lineage>
        <taxon>Bacteria</taxon>
        <taxon>Bacillati</taxon>
        <taxon>Bacillota</taxon>
        <taxon>Bacilli</taxon>
        <taxon>Bacillales</taxon>
        <taxon>Thermoactinomycetaceae</taxon>
        <taxon>Thermoflavimicrobium</taxon>
    </lineage>
</organism>
<dbReference type="EMBL" id="FORR01000001">
    <property type="protein sequence ID" value="SFI70809.1"/>
    <property type="molecule type" value="Genomic_DNA"/>
</dbReference>
<evidence type="ECO:0000313" key="15">
    <source>
        <dbReference type="Proteomes" id="UP000199545"/>
    </source>
</evidence>
<evidence type="ECO:0000256" key="5">
    <source>
        <dbReference type="ARBA" id="ARBA00022679"/>
    </source>
</evidence>
<sequence>MELSTAHSTAIRMKLNINKSALVDAVSQVSKAVSSKTTIPILTGIKVQADEEGLILTGSNSDITISVRVPKKVDDKEQVIVEKTGDIVLPGRIFGDIVRKLPGDKVEWTVNDRLQTIIRSEQAEFQLNGLDPEEYPRLPKLPREQVFTMPADLLKSVIRQTVFAVATNEARGVLTGVQWQLESGILTCVATDSHRLSRRQVKVEGSEDLVLKNVVIPGKSMNELAKTLADSSGYVDMIVADNQILIKNNHLEFYSRLLEGVYPDTNRVIPKSGETVLITSTKELLQSVERASLITREGRDNVIKWTINDGKVQVTSTAQDIGSVTEEVIAKVTGPDLSISFNARYMMEALRSIDSDSIRIQFTGVMTPFIIQPADREDSLHLIVPIRTR</sequence>
<evidence type="ECO:0000256" key="3">
    <source>
        <dbReference type="ARBA" id="ARBA00021035"/>
    </source>
</evidence>
<comment type="subcellular location">
    <subcellularLocation>
        <location evidence="1 10">Cytoplasm</location>
    </subcellularLocation>
</comment>
<feature type="domain" description="DNA polymerase III beta sliding clamp N-terminal" evidence="11">
    <location>
        <begin position="13"/>
        <end position="139"/>
    </location>
</feature>
<dbReference type="GO" id="GO:0003677">
    <property type="term" value="F:DNA binding"/>
    <property type="evidence" value="ECO:0007669"/>
    <property type="project" value="UniProtKB-UniRule"/>
</dbReference>
<evidence type="ECO:0000256" key="8">
    <source>
        <dbReference type="ARBA" id="ARBA00022932"/>
    </source>
</evidence>
<dbReference type="AlphaFoldDB" id="A0A1I3KE74"/>
<feature type="domain" description="DNA polymerase III beta sliding clamp central" evidence="12">
    <location>
        <begin position="149"/>
        <end position="264"/>
    </location>
</feature>
<evidence type="ECO:0000259" key="12">
    <source>
        <dbReference type="Pfam" id="PF02767"/>
    </source>
</evidence>
<dbReference type="Pfam" id="PF02768">
    <property type="entry name" value="DNA_pol3_beta_3"/>
    <property type="match status" value="1"/>
</dbReference>
<keyword evidence="4 10" id="KW-0963">Cytoplasm</keyword>
<dbReference type="GO" id="GO:0006271">
    <property type="term" value="P:DNA strand elongation involved in DNA replication"/>
    <property type="evidence" value="ECO:0007669"/>
    <property type="project" value="TreeGrafter"/>
</dbReference>
<name>A0A1I3KE74_9BACL</name>
<feature type="domain" description="DNA polymerase III beta sliding clamp C-terminal" evidence="13">
    <location>
        <begin position="267"/>
        <end position="387"/>
    </location>
</feature>
<dbReference type="GO" id="GO:0009360">
    <property type="term" value="C:DNA polymerase III complex"/>
    <property type="evidence" value="ECO:0007669"/>
    <property type="project" value="InterPro"/>
</dbReference>
<dbReference type="Gene3D" id="3.70.10.10">
    <property type="match status" value="1"/>
</dbReference>
<dbReference type="SMART" id="SM00480">
    <property type="entry name" value="POL3Bc"/>
    <property type="match status" value="1"/>
</dbReference>
<dbReference type="Pfam" id="PF00712">
    <property type="entry name" value="DNA_pol3_beta"/>
    <property type="match status" value="1"/>
</dbReference>
<dbReference type="GO" id="GO:0003887">
    <property type="term" value="F:DNA-directed DNA polymerase activity"/>
    <property type="evidence" value="ECO:0007669"/>
    <property type="project" value="UniProtKB-UniRule"/>
</dbReference>
<comment type="similarity">
    <text evidence="2 10">Belongs to the beta sliding clamp family.</text>
</comment>
<dbReference type="InterPro" id="IPR022634">
    <property type="entry name" value="DNA_polIII_beta_N"/>
</dbReference>
<dbReference type="Gene3D" id="3.10.150.10">
    <property type="entry name" value="DNA Polymerase III, subunit A, domain 2"/>
    <property type="match status" value="1"/>
</dbReference>
<dbReference type="GO" id="GO:0008408">
    <property type="term" value="F:3'-5' exonuclease activity"/>
    <property type="evidence" value="ECO:0007669"/>
    <property type="project" value="InterPro"/>
</dbReference>
<evidence type="ECO:0000256" key="2">
    <source>
        <dbReference type="ARBA" id="ARBA00010752"/>
    </source>
</evidence>
<dbReference type="NCBIfam" id="TIGR00663">
    <property type="entry name" value="dnan"/>
    <property type="match status" value="1"/>
</dbReference>